<reference evidence="3 4" key="1">
    <citation type="journal article" date="2023" name="Environ Microbiome">
        <title>A coral-associated actinobacterium mitigates coral bleaching under heat stress.</title>
        <authorList>
            <person name="Li J."/>
            <person name="Zou Y."/>
            <person name="Li Q."/>
            <person name="Zhang J."/>
            <person name="Bourne D.G."/>
            <person name="Lyu Y."/>
            <person name="Liu C."/>
            <person name="Zhang S."/>
        </authorList>
    </citation>
    <scope>NUCLEOTIDE SEQUENCE [LARGE SCALE GENOMIC DNA]</scope>
    <source>
        <strain evidence="3 4">SCSIO 13291</strain>
    </source>
</reference>
<name>A0ABZ3C7E7_9ACTN</name>
<evidence type="ECO:0000256" key="2">
    <source>
        <dbReference type="SAM" id="Phobius"/>
    </source>
</evidence>
<keyword evidence="2" id="KW-0472">Membrane</keyword>
<gene>
    <name evidence="3" type="ORF">PCC79_00420</name>
</gene>
<evidence type="ECO:0000256" key="1">
    <source>
        <dbReference type="SAM" id="MobiDB-lite"/>
    </source>
</evidence>
<proteinExistence type="predicted"/>
<evidence type="ECO:0000313" key="3">
    <source>
        <dbReference type="EMBL" id="WZW98707.1"/>
    </source>
</evidence>
<dbReference type="Proteomes" id="UP001434337">
    <property type="component" value="Chromosome"/>
</dbReference>
<keyword evidence="4" id="KW-1185">Reference proteome</keyword>
<accession>A0ABZ3C7E7</accession>
<organism evidence="3 4">
    <name type="scientific">Propioniciclava soli</name>
    <dbReference type="NCBI Taxonomy" id="2775081"/>
    <lineage>
        <taxon>Bacteria</taxon>
        <taxon>Bacillati</taxon>
        <taxon>Actinomycetota</taxon>
        <taxon>Actinomycetes</taxon>
        <taxon>Propionibacteriales</taxon>
        <taxon>Propionibacteriaceae</taxon>
        <taxon>Propioniciclava</taxon>
    </lineage>
</organism>
<feature type="region of interest" description="Disordered" evidence="1">
    <location>
        <begin position="40"/>
        <end position="59"/>
    </location>
</feature>
<evidence type="ECO:0000313" key="4">
    <source>
        <dbReference type="Proteomes" id="UP001434337"/>
    </source>
</evidence>
<dbReference type="EMBL" id="CP115965">
    <property type="protein sequence ID" value="WZW98707.1"/>
    <property type="molecule type" value="Genomic_DNA"/>
</dbReference>
<feature type="transmembrane region" description="Helical" evidence="2">
    <location>
        <begin position="18"/>
        <end position="41"/>
    </location>
</feature>
<dbReference type="RefSeq" id="WP_342372684.1">
    <property type="nucleotide sequence ID" value="NZ_CP115965.1"/>
</dbReference>
<keyword evidence="2" id="KW-1133">Transmembrane helix</keyword>
<protein>
    <submittedName>
        <fullName evidence="3">Uncharacterized protein</fullName>
    </submittedName>
</protein>
<keyword evidence="2" id="KW-0812">Transmembrane</keyword>
<sequence>MEHETEQRRAEINRLKGIVAIAAVSLLAFSAVFGAGLVGGASGSSAPKRTPVVTATPSP</sequence>